<protein>
    <submittedName>
        <fullName evidence="2">Putative nucleoredoxin</fullName>
    </submittedName>
</protein>
<name>A0A1E7FZZ0_9STRA</name>
<dbReference type="InterPro" id="IPR012336">
    <property type="entry name" value="Thioredoxin-like_fold"/>
</dbReference>
<reference evidence="2 3" key="1">
    <citation type="submission" date="2016-09" db="EMBL/GenBank/DDBJ databases">
        <title>Extensive genetic diversity and differential bi-allelic expression allows diatom success in the polar Southern Ocean.</title>
        <authorList>
            <consortium name="DOE Joint Genome Institute"/>
            <person name="Mock T."/>
            <person name="Otillar R.P."/>
            <person name="Strauss J."/>
            <person name="Dupont C."/>
            <person name="Frickenhaus S."/>
            <person name="Maumus F."/>
            <person name="Mcmullan M."/>
            <person name="Sanges R."/>
            <person name="Schmutz J."/>
            <person name="Toseland A."/>
            <person name="Valas R."/>
            <person name="Veluchamy A."/>
            <person name="Ward B.J."/>
            <person name="Allen A."/>
            <person name="Barry K."/>
            <person name="Falciatore A."/>
            <person name="Ferrante M."/>
            <person name="Fortunato A.E."/>
            <person name="Gloeckner G."/>
            <person name="Gruber A."/>
            <person name="Hipkin R."/>
            <person name="Janech M."/>
            <person name="Kroth P."/>
            <person name="Leese F."/>
            <person name="Lindquist E."/>
            <person name="Lyon B.R."/>
            <person name="Martin J."/>
            <person name="Mayer C."/>
            <person name="Parker M."/>
            <person name="Quesneville H."/>
            <person name="Raymond J."/>
            <person name="Uhlig C."/>
            <person name="Valentin K.U."/>
            <person name="Worden A.Z."/>
            <person name="Armbrust E.V."/>
            <person name="Bowler C."/>
            <person name="Green B."/>
            <person name="Moulton V."/>
            <person name="Van Oosterhout C."/>
            <person name="Grigoriev I."/>
        </authorList>
    </citation>
    <scope>NUCLEOTIDE SEQUENCE [LARGE SCALE GENOMIC DNA]</scope>
    <source>
        <strain evidence="2 3">CCMP1102</strain>
    </source>
</reference>
<dbReference type="PROSITE" id="PS51352">
    <property type="entry name" value="THIOREDOXIN_2"/>
    <property type="match status" value="1"/>
</dbReference>
<dbReference type="InParanoid" id="A0A1E7FZZ0"/>
<dbReference type="GO" id="GO:0031397">
    <property type="term" value="P:negative regulation of protein ubiquitination"/>
    <property type="evidence" value="ECO:0007669"/>
    <property type="project" value="TreeGrafter"/>
</dbReference>
<dbReference type="OrthoDB" id="189920at2759"/>
<dbReference type="EMBL" id="KV784353">
    <property type="protein sequence ID" value="OEU23719.1"/>
    <property type="molecule type" value="Genomic_DNA"/>
</dbReference>
<dbReference type="GO" id="GO:0004791">
    <property type="term" value="F:thioredoxin-disulfide reductase (NADPH) activity"/>
    <property type="evidence" value="ECO:0007669"/>
    <property type="project" value="TreeGrafter"/>
</dbReference>
<feature type="domain" description="Thioredoxin" evidence="1">
    <location>
        <begin position="38"/>
        <end position="196"/>
    </location>
</feature>
<dbReference type="KEGG" id="fcy:FRACYDRAFT_287523"/>
<sequence>MVNPFFYLPSALLLNSSAQRTLMRPTTTMATSKLFSSIAGSSSLPQPIIDPSTGEEVIDLDEKLKDKRVALYFTAGWCPMCTSFEPALMSFQQNAKDAGKPIELIYISSDRNEETNIKRASQLNMYTVPFGDQTAELKKKYKIWAGSETFQFGFGRRSGVPAIVVLDKTGEELAFVAAESQGAKALATWPLDEALGIWGTKN</sequence>
<accession>A0A1E7FZZ0</accession>
<evidence type="ECO:0000313" key="3">
    <source>
        <dbReference type="Proteomes" id="UP000095751"/>
    </source>
</evidence>
<proteinExistence type="predicted"/>
<keyword evidence="3" id="KW-1185">Reference proteome</keyword>
<dbReference type="PANTHER" id="PTHR46472">
    <property type="entry name" value="NUCLEOREDOXIN"/>
    <property type="match status" value="1"/>
</dbReference>
<dbReference type="GO" id="GO:0030178">
    <property type="term" value="P:negative regulation of Wnt signaling pathway"/>
    <property type="evidence" value="ECO:0007669"/>
    <property type="project" value="TreeGrafter"/>
</dbReference>
<dbReference type="InterPro" id="IPR013766">
    <property type="entry name" value="Thioredoxin_domain"/>
</dbReference>
<dbReference type="PANTHER" id="PTHR46472:SF1">
    <property type="entry name" value="NUCLEOREDOXIN"/>
    <property type="match status" value="1"/>
</dbReference>
<dbReference type="GO" id="GO:0005634">
    <property type="term" value="C:nucleus"/>
    <property type="evidence" value="ECO:0007669"/>
    <property type="project" value="TreeGrafter"/>
</dbReference>
<dbReference type="SUPFAM" id="SSF52833">
    <property type="entry name" value="Thioredoxin-like"/>
    <property type="match status" value="1"/>
</dbReference>
<dbReference type="Pfam" id="PF13905">
    <property type="entry name" value="Thioredoxin_8"/>
    <property type="match status" value="1"/>
</dbReference>
<gene>
    <name evidence="2" type="primary">NRX_1</name>
    <name evidence="2" type="ORF">FRACYDRAFT_287523</name>
</gene>
<organism evidence="2 3">
    <name type="scientific">Fragilariopsis cylindrus CCMP1102</name>
    <dbReference type="NCBI Taxonomy" id="635003"/>
    <lineage>
        <taxon>Eukaryota</taxon>
        <taxon>Sar</taxon>
        <taxon>Stramenopiles</taxon>
        <taxon>Ochrophyta</taxon>
        <taxon>Bacillariophyta</taxon>
        <taxon>Bacillariophyceae</taxon>
        <taxon>Bacillariophycidae</taxon>
        <taxon>Bacillariales</taxon>
        <taxon>Bacillariaceae</taxon>
        <taxon>Fragilariopsis</taxon>
    </lineage>
</organism>
<dbReference type="AlphaFoldDB" id="A0A1E7FZZ0"/>
<dbReference type="Proteomes" id="UP000095751">
    <property type="component" value="Unassembled WGS sequence"/>
</dbReference>
<evidence type="ECO:0000313" key="2">
    <source>
        <dbReference type="EMBL" id="OEU23719.1"/>
    </source>
</evidence>
<evidence type="ECO:0000259" key="1">
    <source>
        <dbReference type="PROSITE" id="PS51352"/>
    </source>
</evidence>
<dbReference type="Gene3D" id="3.40.30.10">
    <property type="entry name" value="Glutaredoxin"/>
    <property type="match status" value="1"/>
</dbReference>
<dbReference type="InterPro" id="IPR036249">
    <property type="entry name" value="Thioredoxin-like_sf"/>
</dbReference>